<keyword evidence="5 7" id="KW-0472">Membrane</keyword>
<proteinExistence type="predicted"/>
<keyword evidence="1" id="KW-0808">Transferase</keyword>
<reference evidence="8" key="1">
    <citation type="journal article" date="2023" name="Insect Mol. Biol.">
        <title>Genome sequencing provides insights into the evolution of gene families encoding plant cell wall-degrading enzymes in longhorned beetles.</title>
        <authorList>
            <person name="Shin N.R."/>
            <person name="Okamura Y."/>
            <person name="Kirsch R."/>
            <person name="Pauchet Y."/>
        </authorList>
    </citation>
    <scope>NUCLEOTIDE SEQUENCE</scope>
    <source>
        <strain evidence="8">MMC_N1</strain>
    </source>
</reference>
<protein>
    <submittedName>
        <fullName evidence="8">Uncharacterized protein</fullName>
    </submittedName>
</protein>
<sequence>MWSKLYCFFLLQTAVFTVILLPIRVAIICFFVISGWICATIGLWGISEQELREKPLEGWRNVIRRICARLICCVLVAGGFRLRVLGKQSSRSSSNCCRFSTPFLVHGQPCYVVYGAPTIVAKAETASIPFFGKGYYPNNRFFSNQLDSLSSCFGNTVLRKAAKDFVTDGSPQRDLDIQASRQYFRVGAPFLVI</sequence>
<name>A0ABQ9J371_9CUCU</name>
<evidence type="ECO:0000256" key="3">
    <source>
        <dbReference type="ARBA" id="ARBA00022989"/>
    </source>
</evidence>
<evidence type="ECO:0000256" key="4">
    <source>
        <dbReference type="ARBA" id="ARBA00023098"/>
    </source>
</evidence>
<evidence type="ECO:0000256" key="2">
    <source>
        <dbReference type="ARBA" id="ARBA00022692"/>
    </source>
</evidence>
<dbReference type="Proteomes" id="UP001162164">
    <property type="component" value="Unassembled WGS sequence"/>
</dbReference>
<keyword evidence="3 7" id="KW-1133">Transmembrane helix</keyword>
<keyword evidence="9" id="KW-1185">Reference proteome</keyword>
<keyword evidence="4" id="KW-0443">Lipid metabolism</keyword>
<organism evidence="8 9">
    <name type="scientific">Molorchus minor</name>
    <dbReference type="NCBI Taxonomy" id="1323400"/>
    <lineage>
        <taxon>Eukaryota</taxon>
        <taxon>Metazoa</taxon>
        <taxon>Ecdysozoa</taxon>
        <taxon>Arthropoda</taxon>
        <taxon>Hexapoda</taxon>
        <taxon>Insecta</taxon>
        <taxon>Pterygota</taxon>
        <taxon>Neoptera</taxon>
        <taxon>Endopterygota</taxon>
        <taxon>Coleoptera</taxon>
        <taxon>Polyphaga</taxon>
        <taxon>Cucujiformia</taxon>
        <taxon>Chrysomeloidea</taxon>
        <taxon>Cerambycidae</taxon>
        <taxon>Lamiinae</taxon>
        <taxon>Monochamini</taxon>
        <taxon>Molorchus</taxon>
    </lineage>
</organism>
<dbReference type="EMBL" id="JAPWTJ010001388">
    <property type="protein sequence ID" value="KAJ8972090.1"/>
    <property type="molecule type" value="Genomic_DNA"/>
</dbReference>
<evidence type="ECO:0000256" key="7">
    <source>
        <dbReference type="SAM" id="Phobius"/>
    </source>
</evidence>
<accession>A0ABQ9J371</accession>
<evidence type="ECO:0000256" key="5">
    <source>
        <dbReference type="ARBA" id="ARBA00023136"/>
    </source>
</evidence>
<evidence type="ECO:0000256" key="6">
    <source>
        <dbReference type="ARBA" id="ARBA00023315"/>
    </source>
</evidence>
<comment type="caution">
    <text evidence="8">The sequence shown here is derived from an EMBL/GenBank/DDBJ whole genome shotgun (WGS) entry which is preliminary data.</text>
</comment>
<feature type="transmembrane region" description="Helical" evidence="7">
    <location>
        <begin position="20"/>
        <end position="46"/>
    </location>
</feature>
<evidence type="ECO:0000313" key="8">
    <source>
        <dbReference type="EMBL" id="KAJ8972090.1"/>
    </source>
</evidence>
<gene>
    <name evidence="8" type="ORF">NQ317_018334</name>
</gene>
<dbReference type="PANTHER" id="PTHR23063">
    <property type="entry name" value="PHOSPHOLIPID ACYLTRANSFERASE"/>
    <property type="match status" value="1"/>
</dbReference>
<evidence type="ECO:0000313" key="9">
    <source>
        <dbReference type="Proteomes" id="UP001162164"/>
    </source>
</evidence>
<keyword evidence="6" id="KW-0012">Acyltransferase</keyword>
<evidence type="ECO:0000256" key="1">
    <source>
        <dbReference type="ARBA" id="ARBA00022679"/>
    </source>
</evidence>
<dbReference type="PANTHER" id="PTHR23063:SF52">
    <property type="entry name" value="LYSOPHOSPHATIDYLCHOLINE ACYLTRANSFERASE"/>
    <property type="match status" value="1"/>
</dbReference>
<keyword evidence="2 7" id="KW-0812">Transmembrane</keyword>